<evidence type="ECO:0000313" key="1">
    <source>
        <dbReference type="EMBL" id="CAG8748099.1"/>
    </source>
</evidence>
<name>A0A9N9ITK6_9GLOM</name>
<sequence length="213" mass="24713">MAKRRKSSSSITYKPETFTKEYNSVFQKSINERNYNFSLKKSNNNSNIQIEVDEKILASILARVTALEMKTSSEQKSDDARDCESNTIDKDHDNLSIALPIPKPSGKSSKFANLHLKLNLEKNVTFYRLNECHTPVKIQYKNLDKNIRAGIIHKFKKANPYFSDCISDWALVYLMRHKININQNAYRWDKKCYIENKVQSMVKSAEGRINQPL</sequence>
<proteinExistence type="predicted"/>
<comment type="caution">
    <text evidence="1">The sequence shown here is derived from an EMBL/GenBank/DDBJ whole genome shotgun (WGS) entry which is preliminary data.</text>
</comment>
<dbReference type="EMBL" id="CAJVPQ010017318">
    <property type="protein sequence ID" value="CAG8748099.1"/>
    <property type="molecule type" value="Genomic_DNA"/>
</dbReference>
<reference evidence="1" key="1">
    <citation type="submission" date="2021-06" db="EMBL/GenBank/DDBJ databases">
        <authorList>
            <person name="Kallberg Y."/>
            <person name="Tangrot J."/>
            <person name="Rosling A."/>
        </authorList>
    </citation>
    <scope>NUCLEOTIDE SEQUENCE</scope>
    <source>
        <strain evidence="1">UK204</strain>
    </source>
</reference>
<gene>
    <name evidence="1" type="ORF">FCALED_LOCUS16107</name>
</gene>
<dbReference type="AlphaFoldDB" id="A0A9N9ITK6"/>
<accession>A0A9N9ITK6</accession>
<dbReference type="OrthoDB" id="2358524at2759"/>
<keyword evidence="2" id="KW-1185">Reference proteome</keyword>
<evidence type="ECO:0000313" key="2">
    <source>
        <dbReference type="Proteomes" id="UP000789570"/>
    </source>
</evidence>
<feature type="non-terminal residue" evidence="1">
    <location>
        <position position="1"/>
    </location>
</feature>
<protein>
    <submittedName>
        <fullName evidence="1">13591_t:CDS:1</fullName>
    </submittedName>
</protein>
<dbReference type="Proteomes" id="UP000789570">
    <property type="component" value="Unassembled WGS sequence"/>
</dbReference>
<organism evidence="1 2">
    <name type="scientific">Funneliformis caledonium</name>
    <dbReference type="NCBI Taxonomy" id="1117310"/>
    <lineage>
        <taxon>Eukaryota</taxon>
        <taxon>Fungi</taxon>
        <taxon>Fungi incertae sedis</taxon>
        <taxon>Mucoromycota</taxon>
        <taxon>Glomeromycotina</taxon>
        <taxon>Glomeromycetes</taxon>
        <taxon>Glomerales</taxon>
        <taxon>Glomeraceae</taxon>
        <taxon>Funneliformis</taxon>
    </lineage>
</organism>